<accession>A0A6A6W3X1</accession>
<keyword evidence="3" id="KW-1185">Reference proteome</keyword>
<evidence type="ECO:0000313" key="2">
    <source>
        <dbReference type="EMBL" id="KAF2756666.1"/>
    </source>
</evidence>
<dbReference type="RefSeq" id="XP_033599117.1">
    <property type="nucleotide sequence ID" value="XM_033748320.1"/>
</dbReference>
<feature type="compositionally biased region" description="Polar residues" evidence="1">
    <location>
        <begin position="317"/>
        <end position="340"/>
    </location>
</feature>
<feature type="compositionally biased region" description="Polar residues" evidence="1">
    <location>
        <begin position="872"/>
        <end position="882"/>
    </location>
</feature>
<feature type="compositionally biased region" description="Polar residues" evidence="1">
    <location>
        <begin position="717"/>
        <end position="832"/>
    </location>
</feature>
<feature type="compositionally biased region" description="Basic and acidic residues" evidence="1">
    <location>
        <begin position="415"/>
        <end position="425"/>
    </location>
</feature>
<feature type="compositionally biased region" description="Polar residues" evidence="1">
    <location>
        <begin position="538"/>
        <end position="562"/>
    </location>
</feature>
<feature type="region of interest" description="Disordered" evidence="1">
    <location>
        <begin position="859"/>
        <end position="882"/>
    </location>
</feature>
<evidence type="ECO:0000313" key="3">
    <source>
        <dbReference type="Proteomes" id="UP000799437"/>
    </source>
</evidence>
<reference evidence="2" key="1">
    <citation type="journal article" date="2020" name="Stud. Mycol.">
        <title>101 Dothideomycetes genomes: a test case for predicting lifestyles and emergence of pathogens.</title>
        <authorList>
            <person name="Haridas S."/>
            <person name="Albert R."/>
            <person name="Binder M."/>
            <person name="Bloem J."/>
            <person name="Labutti K."/>
            <person name="Salamov A."/>
            <person name="Andreopoulos B."/>
            <person name="Baker S."/>
            <person name="Barry K."/>
            <person name="Bills G."/>
            <person name="Bluhm B."/>
            <person name="Cannon C."/>
            <person name="Castanera R."/>
            <person name="Culley D."/>
            <person name="Daum C."/>
            <person name="Ezra D."/>
            <person name="Gonzalez J."/>
            <person name="Henrissat B."/>
            <person name="Kuo A."/>
            <person name="Liang C."/>
            <person name="Lipzen A."/>
            <person name="Lutzoni F."/>
            <person name="Magnuson J."/>
            <person name="Mondo S."/>
            <person name="Nolan M."/>
            <person name="Ohm R."/>
            <person name="Pangilinan J."/>
            <person name="Park H.-J."/>
            <person name="Ramirez L."/>
            <person name="Alfaro M."/>
            <person name="Sun H."/>
            <person name="Tritt A."/>
            <person name="Yoshinaga Y."/>
            <person name="Zwiers L.-H."/>
            <person name="Turgeon B."/>
            <person name="Goodwin S."/>
            <person name="Spatafora J."/>
            <person name="Crous P."/>
            <person name="Grigoriev I."/>
        </authorList>
    </citation>
    <scope>NUCLEOTIDE SEQUENCE</scope>
    <source>
        <strain evidence="2">CBS 121739</strain>
    </source>
</reference>
<feature type="region of interest" description="Disordered" evidence="1">
    <location>
        <begin position="173"/>
        <end position="832"/>
    </location>
</feature>
<feature type="compositionally biased region" description="Polar residues" evidence="1">
    <location>
        <begin position="180"/>
        <end position="192"/>
    </location>
</feature>
<organism evidence="2 3">
    <name type="scientific">Pseudovirgaria hyperparasitica</name>
    <dbReference type="NCBI Taxonomy" id="470096"/>
    <lineage>
        <taxon>Eukaryota</taxon>
        <taxon>Fungi</taxon>
        <taxon>Dikarya</taxon>
        <taxon>Ascomycota</taxon>
        <taxon>Pezizomycotina</taxon>
        <taxon>Dothideomycetes</taxon>
        <taxon>Dothideomycetes incertae sedis</taxon>
        <taxon>Acrospermales</taxon>
        <taxon>Acrospermaceae</taxon>
        <taxon>Pseudovirgaria</taxon>
    </lineage>
</organism>
<feature type="compositionally biased region" description="Low complexity" evidence="1">
    <location>
        <begin position="707"/>
        <end position="716"/>
    </location>
</feature>
<name>A0A6A6W3X1_9PEZI</name>
<dbReference type="OrthoDB" id="5423516at2759"/>
<dbReference type="EMBL" id="ML996575">
    <property type="protein sequence ID" value="KAF2756666.1"/>
    <property type="molecule type" value="Genomic_DNA"/>
</dbReference>
<feature type="compositionally biased region" description="Low complexity" evidence="1">
    <location>
        <begin position="272"/>
        <end position="286"/>
    </location>
</feature>
<feature type="compositionally biased region" description="Basic and acidic residues" evidence="1">
    <location>
        <begin position="205"/>
        <end position="228"/>
    </location>
</feature>
<feature type="compositionally biased region" description="Basic and acidic residues" evidence="1">
    <location>
        <begin position="505"/>
        <end position="517"/>
    </location>
</feature>
<feature type="compositionally biased region" description="Low complexity" evidence="1">
    <location>
        <begin position="861"/>
        <end position="871"/>
    </location>
</feature>
<protein>
    <submittedName>
        <fullName evidence="2">Uncharacterized protein</fullName>
    </submittedName>
</protein>
<feature type="compositionally biased region" description="Basic and acidic residues" evidence="1">
    <location>
        <begin position="254"/>
        <end position="271"/>
    </location>
</feature>
<proteinExistence type="predicted"/>
<dbReference type="Proteomes" id="UP000799437">
    <property type="component" value="Unassembled WGS sequence"/>
</dbReference>
<feature type="compositionally biased region" description="Low complexity" evidence="1">
    <location>
        <begin position="682"/>
        <end position="696"/>
    </location>
</feature>
<evidence type="ECO:0000256" key="1">
    <source>
        <dbReference type="SAM" id="MobiDB-lite"/>
    </source>
</evidence>
<feature type="compositionally biased region" description="Basic and acidic residues" evidence="1">
    <location>
        <begin position="455"/>
        <end position="465"/>
    </location>
</feature>
<dbReference type="GeneID" id="54489374"/>
<feature type="compositionally biased region" description="Low complexity" evidence="1">
    <location>
        <begin position="662"/>
        <end position="672"/>
    </location>
</feature>
<feature type="compositionally biased region" description="Polar residues" evidence="1">
    <location>
        <begin position="642"/>
        <end position="655"/>
    </location>
</feature>
<feature type="compositionally biased region" description="Polar residues" evidence="1">
    <location>
        <begin position="582"/>
        <end position="635"/>
    </location>
</feature>
<dbReference type="AlphaFoldDB" id="A0A6A6W3X1"/>
<sequence>MPDLKQLHCHLELSDPKGPKTVLREFNTTYADGAVNTFIAVPEKPEPFCIKFCSNGYIATGIAAFVFIDGEYQCNRVRQGLIAPAKGVSPVSTDVHFIFRGQELPEGRTFKTRWWKFEALNIGAADATNAPPNIDAMGTITVMVLRCKPDPKVDFANIPKLITSREIPLRTKTAATKTKVSSTQANDDNSSVGGLGGLFDGPSDDYFRTSSRGDDGRRKSRRSERDTQDQWYSDDRDEIEPSKGPHVSKGRNRAGPERLREIFRSPDRDPSSKSPSRSSQRDYSQSHPRRHSSHSKASEHSPKHERRRSKHLAFDGTASSEGGNSWTQAPTTKNSENRPSSYRAVGFEDEIGAKPHTVKHYDPIGDRMGIWSPRSSDSYASKTGLKTHAAKHSGKAKDGFDSDSSSTTTVGVNEASRRARMRETPTEDWPSSIPESEEDTYPGALQAGLNMANPDHWEILEERATRSGRFTHPSHAISAARRGLKDSKWDEEEDSVVVGGGSGGKGKESSSKVDKPRNYSGPAFGKDSSCDTKWVPKNSISSGSTPQNDGSWGSKPGSSQIAWSKKANSIAKWTESIHPDESASNSGKRSHTSTPPGSQDGPSNNRGSQSGSTRSKNPGGSQTSHARQNRTTNDTACDPIGQGQTRGTSQHQRTSLLGKPASNNGSRNSRNSAQGKNTKLPAGNNASNQTQSASNAVEGTGVQSKDNNSSNWNNGNDQGFSPDQGNTSGWDTSNDNQNASTGQTQSNANWNDNSNTPVDQNQASNWQDSADASGDQTQNNWDSSNTTPAIPTQGDSNWDNSGATSADQNQGNAGFTNDENSQTNNNQGDQEWNANAEPAADQTQGDANWVQSEDNAAQVWDNSNNDNNTTSQASTVVPSTNDCTHPSFIPPWTTSTWHPRPSPPLHPKLHHSAPEVPLYTVAAATVAAKSVDTQVRHGPLRAWPSETARPEYMDTPARPYAVFTFQYRSRAMLEGVLGRKLEESAGEKRERLMRMSKEEVVAELMGA</sequence>
<gene>
    <name evidence="2" type="ORF">EJ05DRAFT_512293</name>
</gene>